<dbReference type="SUPFAM" id="SSF56112">
    <property type="entry name" value="Protein kinase-like (PK-like)"/>
    <property type="match status" value="1"/>
</dbReference>
<evidence type="ECO:0000256" key="11">
    <source>
        <dbReference type="ARBA" id="ARBA00043123"/>
    </source>
</evidence>
<dbReference type="InterPro" id="IPR011009">
    <property type="entry name" value="Kinase-like_dom_sf"/>
</dbReference>
<evidence type="ECO:0000313" key="14">
    <source>
        <dbReference type="Ensembl" id="ENSSDUP00000030881.1"/>
    </source>
</evidence>
<feature type="domain" description="Protein kinase" evidence="13">
    <location>
        <begin position="11"/>
        <end position="293"/>
    </location>
</feature>
<dbReference type="Gene3D" id="1.10.510.10">
    <property type="entry name" value="Transferase(Phosphotransferase) domain 1"/>
    <property type="match status" value="1"/>
</dbReference>
<evidence type="ECO:0000256" key="10">
    <source>
        <dbReference type="ARBA" id="ARBA00040462"/>
    </source>
</evidence>
<keyword evidence="15" id="KW-1185">Reference proteome</keyword>
<evidence type="ECO:0000256" key="12">
    <source>
        <dbReference type="SAM" id="MobiDB-lite"/>
    </source>
</evidence>
<organism evidence="14 15">
    <name type="scientific">Seriola dumerili</name>
    <name type="common">Greater amberjack</name>
    <name type="synonym">Caranx dumerili</name>
    <dbReference type="NCBI Taxonomy" id="41447"/>
    <lineage>
        <taxon>Eukaryota</taxon>
        <taxon>Metazoa</taxon>
        <taxon>Chordata</taxon>
        <taxon>Craniata</taxon>
        <taxon>Vertebrata</taxon>
        <taxon>Euteleostomi</taxon>
        <taxon>Actinopterygii</taxon>
        <taxon>Neopterygii</taxon>
        <taxon>Teleostei</taxon>
        <taxon>Neoteleostei</taxon>
        <taxon>Acanthomorphata</taxon>
        <taxon>Carangaria</taxon>
        <taxon>Carangiformes</taxon>
        <taxon>Carangidae</taxon>
        <taxon>Seriola</taxon>
    </lineage>
</organism>
<dbReference type="GO" id="GO:1902554">
    <property type="term" value="C:serine/threonine protein kinase complex"/>
    <property type="evidence" value="ECO:0007669"/>
    <property type="project" value="TreeGrafter"/>
</dbReference>
<comment type="function">
    <text evidence="9">Pseudokinase which, in complex with CAB39/MO25 (CAB39/MO25alpha or CAB39L/MO25beta), binds to and activates STK11/LKB1. Adopts a closed conformation typical of active protein kinases and binds STK11/LKB1 as a pseudosubstrate, promoting conformational change of STK11/LKB1 in an active conformation.</text>
</comment>
<dbReference type="Pfam" id="PF00069">
    <property type="entry name" value="Pkinase"/>
    <property type="match status" value="1"/>
</dbReference>
<name>A0A3B4VIV4_SERDU</name>
<dbReference type="PANTHER" id="PTHR48014:SF20">
    <property type="entry name" value="STE20-RELATED KINASE ADAPTER PROTEIN ALPHA"/>
    <property type="match status" value="1"/>
</dbReference>
<protein>
    <recommendedName>
        <fullName evidence="10">STE20-related kinase adapter protein alpha</fullName>
    </recommendedName>
    <alternativeName>
        <fullName evidence="11">STE20-related adapter protein</fullName>
    </alternativeName>
</protein>
<keyword evidence="8" id="KW-0131">Cell cycle</keyword>
<evidence type="ECO:0000256" key="9">
    <source>
        <dbReference type="ARBA" id="ARBA00034653"/>
    </source>
</evidence>
<evidence type="ECO:0000256" key="3">
    <source>
        <dbReference type="ARBA" id="ARBA00008874"/>
    </source>
</evidence>
<reference evidence="14" key="1">
    <citation type="submission" date="2025-08" db="UniProtKB">
        <authorList>
            <consortium name="Ensembl"/>
        </authorList>
    </citation>
    <scope>IDENTIFICATION</scope>
</reference>
<keyword evidence="7" id="KW-0539">Nucleus</keyword>
<keyword evidence="6" id="KW-0597">Phosphoprotein</keyword>
<comment type="subunit">
    <text evidence="4">Component of a trimeric complex composed of STK11/LKB1, STRAD (STRADA or STRADB) and CAB39/MO25 (CAB39/MO25alpha or CAB39L/MO25beta): the complex tethers STK11/LKB1 in the cytoplasm and stimulates its catalytic activity.</text>
</comment>
<evidence type="ECO:0000256" key="8">
    <source>
        <dbReference type="ARBA" id="ARBA00023306"/>
    </source>
</evidence>
<comment type="similarity">
    <text evidence="3">Belongs to the protein kinase superfamily. STE Ser/Thr protein kinase family. STE20 subfamily.</text>
</comment>
<evidence type="ECO:0000256" key="4">
    <source>
        <dbReference type="ARBA" id="ARBA00011749"/>
    </source>
</evidence>
<evidence type="ECO:0000256" key="6">
    <source>
        <dbReference type="ARBA" id="ARBA00022553"/>
    </source>
</evidence>
<evidence type="ECO:0000256" key="7">
    <source>
        <dbReference type="ARBA" id="ARBA00023242"/>
    </source>
</evidence>
<dbReference type="GO" id="GO:0005524">
    <property type="term" value="F:ATP binding"/>
    <property type="evidence" value="ECO:0007669"/>
    <property type="project" value="InterPro"/>
</dbReference>
<dbReference type="GO" id="GO:0005634">
    <property type="term" value="C:nucleus"/>
    <property type="evidence" value="ECO:0007669"/>
    <property type="project" value="UniProtKB-SubCell"/>
</dbReference>
<evidence type="ECO:0000256" key="1">
    <source>
        <dbReference type="ARBA" id="ARBA00004123"/>
    </source>
</evidence>
<dbReference type="PANTHER" id="PTHR48014">
    <property type="entry name" value="SERINE/THREONINE-PROTEIN KINASE FRAY2"/>
    <property type="match status" value="1"/>
</dbReference>
<dbReference type="AlphaFoldDB" id="A0A3B4VIV4"/>
<dbReference type="Ensembl" id="ENSSDUT00000031417.1">
    <property type="protein sequence ID" value="ENSSDUP00000030881.1"/>
    <property type="gene ID" value="ENSSDUG00000022236.1"/>
</dbReference>
<comment type="subcellular location">
    <subcellularLocation>
        <location evidence="2">Cytoplasm</location>
    </subcellularLocation>
    <subcellularLocation>
        <location evidence="1">Nucleus</location>
    </subcellularLocation>
</comment>
<dbReference type="GO" id="GO:0005737">
    <property type="term" value="C:cytoplasm"/>
    <property type="evidence" value="ECO:0007669"/>
    <property type="project" value="UniProtKB-SubCell"/>
</dbReference>
<evidence type="ECO:0000256" key="5">
    <source>
        <dbReference type="ARBA" id="ARBA00022490"/>
    </source>
</evidence>
<feature type="region of interest" description="Disordered" evidence="12">
    <location>
        <begin position="307"/>
        <end position="334"/>
    </location>
</feature>
<accession>A0A3B4VIV4</accession>
<proteinExistence type="inferred from homology"/>
<dbReference type="FunFam" id="3.30.200.20:FF:000130">
    <property type="entry name" value="STE20-related kinase adapter protein alpha"/>
    <property type="match status" value="1"/>
</dbReference>
<dbReference type="Gene3D" id="3.30.200.20">
    <property type="entry name" value="Phosphorylase Kinase, domain 1"/>
    <property type="match status" value="1"/>
</dbReference>
<evidence type="ECO:0000259" key="13">
    <source>
        <dbReference type="PROSITE" id="PS50011"/>
    </source>
</evidence>
<dbReference type="GO" id="GO:0043539">
    <property type="term" value="F:protein serine/threonine kinase activator activity"/>
    <property type="evidence" value="ECO:0007669"/>
    <property type="project" value="InterPro"/>
</dbReference>
<dbReference type="InterPro" id="IPR000719">
    <property type="entry name" value="Prot_kinase_dom"/>
</dbReference>
<evidence type="ECO:0000313" key="15">
    <source>
        <dbReference type="Proteomes" id="UP000261420"/>
    </source>
</evidence>
<dbReference type="InterPro" id="IPR047173">
    <property type="entry name" value="STRAD_A/B-like"/>
</dbReference>
<keyword evidence="5" id="KW-0963">Cytoplasm</keyword>
<sequence length="346" mass="38503">MGSFLPDSSSYELLTVIGRGLDDLMTVNLARYRPTGIHVAIRRIDLESCTNDMVTYLQGELHVSKLFHHPSILPYKSVFIAENELWVITPFMAYGSARDLICTHFTDGMSELTISYILLGMLKALQYIHHMGYVHRSVKASHVLISADGQVCMSGLRSIFSLIRHGQRAKVVHDFPQYSVKVLPWLSPEVLQQNLQGYDSRSDIYSLGITAFILIKNYELSMKPSRSGADSGICEGPGAGGVRHSNGEPSSSSGGHPYNRTFSPHFHAFVELCLQRDPEKRPSATTLINHPFFKQIKRQPSEALPELLRPVSPITSFDSSQPQDSPSGLASLESGLSHLEVDDWDF</sequence>
<reference evidence="14" key="2">
    <citation type="submission" date="2025-09" db="UniProtKB">
        <authorList>
            <consortium name="Ensembl"/>
        </authorList>
    </citation>
    <scope>IDENTIFICATION</scope>
</reference>
<dbReference type="PROSITE" id="PS50011">
    <property type="entry name" value="PROTEIN_KINASE_DOM"/>
    <property type="match status" value="1"/>
</dbReference>
<evidence type="ECO:0000256" key="2">
    <source>
        <dbReference type="ARBA" id="ARBA00004496"/>
    </source>
</evidence>
<dbReference type="GO" id="GO:0004672">
    <property type="term" value="F:protein kinase activity"/>
    <property type="evidence" value="ECO:0007669"/>
    <property type="project" value="InterPro"/>
</dbReference>
<feature type="compositionally biased region" description="Low complexity" evidence="12">
    <location>
        <begin position="318"/>
        <end position="327"/>
    </location>
</feature>
<feature type="region of interest" description="Disordered" evidence="12">
    <location>
        <begin position="226"/>
        <end position="258"/>
    </location>
</feature>
<dbReference type="Proteomes" id="UP000261420">
    <property type="component" value="Unplaced"/>
</dbReference>
<dbReference type="GO" id="GO:0006611">
    <property type="term" value="P:protein export from nucleus"/>
    <property type="evidence" value="ECO:0007669"/>
    <property type="project" value="TreeGrafter"/>
</dbReference>
<dbReference type="GeneTree" id="ENSGT00940000158827"/>